<dbReference type="InterPro" id="IPR000064">
    <property type="entry name" value="NLP_P60_dom"/>
</dbReference>
<dbReference type="PROSITE" id="PS51935">
    <property type="entry name" value="NLPC_P60"/>
    <property type="match status" value="1"/>
</dbReference>
<evidence type="ECO:0000256" key="3">
    <source>
        <dbReference type="ARBA" id="ARBA00022801"/>
    </source>
</evidence>
<protein>
    <recommendedName>
        <fullName evidence="6">NlpC/P60 domain-containing protein</fullName>
    </recommendedName>
</protein>
<organism evidence="7 8">
    <name type="scientific">Kocuria marina subsp. indica</name>
    <dbReference type="NCBI Taxonomy" id="1049583"/>
    <lineage>
        <taxon>Bacteria</taxon>
        <taxon>Bacillati</taxon>
        <taxon>Actinomycetota</taxon>
        <taxon>Actinomycetes</taxon>
        <taxon>Micrococcales</taxon>
        <taxon>Micrococcaceae</taxon>
        <taxon>Kocuria</taxon>
    </lineage>
</organism>
<proteinExistence type="inferred from homology"/>
<dbReference type="Gene3D" id="3.90.1720.10">
    <property type="entry name" value="endopeptidase domain like (from Nostoc punctiforme)"/>
    <property type="match status" value="1"/>
</dbReference>
<evidence type="ECO:0000256" key="1">
    <source>
        <dbReference type="ARBA" id="ARBA00007074"/>
    </source>
</evidence>
<dbReference type="AlphaFoldDB" id="A0A6N9QYC8"/>
<evidence type="ECO:0000313" key="7">
    <source>
        <dbReference type="EMBL" id="NDO77438.1"/>
    </source>
</evidence>
<dbReference type="SUPFAM" id="SSF54001">
    <property type="entry name" value="Cysteine proteinases"/>
    <property type="match status" value="1"/>
</dbReference>
<accession>A0A6N9QYC8</accession>
<dbReference type="InterPro" id="IPR051202">
    <property type="entry name" value="Peptidase_C40"/>
</dbReference>
<sequence>MSFMKQNSARHRAETQSHLVRNTTVGAVVAGAAVAGLAAPAQASSGVIDLGTAASYSYQATTSSVQAYNASYSTQATNTVSYTAPQAASYSAPQAAPAQAPASDTLGSAASVTTQSNHSTGGLVGTAYQGIGGAYVWGGTGFKAWDCSGFTQWAYAQNGINLPRTTWAQFAAGTPTSNPQPGDLVSQNGGSHVGIYIGNGQMISALNPSQGTQVHSVNAMQLDGYYTFR</sequence>
<dbReference type="InterPro" id="IPR038765">
    <property type="entry name" value="Papain-like_cys_pep_sf"/>
</dbReference>
<comment type="similarity">
    <text evidence="1">Belongs to the peptidase C40 family.</text>
</comment>
<evidence type="ECO:0000313" key="8">
    <source>
        <dbReference type="Proteomes" id="UP000471026"/>
    </source>
</evidence>
<dbReference type="PANTHER" id="PTHR47053:SF1">
    <property type="entry name" value="MUREIN DD-ENDOPEPTIDASE MEPH-RELATED"/>
    <property type="match status" value="1"/>
</dbReference>
<dbReference type="EMBL" id="WMHZ01000004">
    <property type="protein sequence ID" value="NDO77438.1"/>
    <property type="molecule type" value="Genomic_DNA"/>
</dbReference>
<dbReference type="Proteomes" id="UP000471026">
    <property type="component" value="Unassembled WGS sequence"/>
</dbReference>
<evidence type="ECO:0000256" key="2">
    <source>
        <dbReference type="ARBA" id="ARBA00022670"/>
    </source>
</evidence>
<dbReference type="PANTHER" id="PTHR47053">
    <property type="entry name" value="MUREIN DD-ENDOPEPTIDASE MEPH-RELATED"/>
    <property type="match status" value="1"/>
</dbReference>
<feature type="region of interest" description="Disordered" evidence="5">
    <location>
        <begin position="95"/>
        <end position="117"/>
    </location>
</feature>
<dbReference type="Pfam" id="PF00877">
    <property type="entry name" value="NLPC_P60"/>
    <property type="match status" value="1"/>
</dbReference>
<evidence type="ECO:0000256" key="4">
    <source>
        <dbReference type="ARBA" id="ARBA00022807"/>
    </source>
</evidence>
<keyword evidence="3" id="KW-0378">Hydrolase</keyword>
<comment type="caution">
    <text evidence="7">The sequence shown here is derived from an EMBL/GenBank/DDBJ whole genome shotgun (WGS) entry which is preliminary data.</text>
</comment>
<dbReference type="GO" id="GO:0008234">
    <property type="term" value="F:cysteine-type peptidase activity"/>
    <property type="evidence" value="ECO:0007669"/>
    <property type="project" value="UniProtKB-KW"/>
</dbReference>
<feature type="domain" description="NlpC/P60" evidence="6">
    <location>
        <begin position="117"/>
        <end position="229"/>
    </location>
</feature>
<reference evidence="7 8" key="1">
    <citation type="submission" date="2019-11" db="EMBL/GenBank/DDBJ databases">
        <title>Draft genome sequence of Kocuria indica DP-K7, a methyl red degrading Actinobacterium.</title>
        <authorList>
            <person name="Kumaran S."/>
            <person name="Tischler D."/>
            <person name="Ngo A.C.R."/>
            <person name="Schultes F."/>
        </authorList>
    </citation>
    <scope>NUCLEOTIDE SEQUENCE [LARGE SCALE GENOMIC DNA]</scope>
    <source>
        <strain evidence="7 8">DP-K7</strain>
    </source>
</reference>
<name>A0A6N9QYC8_9MICC</name>
<gene>
    <name evidence="7" type="ORF">GKZ75_04105</name>
</gene>
<evidence type="ECO:0000259" key="6">
    <source>
        <dbReference type="PROSITE" id="PS51935"/>
    </source>
</evidence>
<keyword evidence="4" id="KW-0788">Thiol protease</keyword>
<keyword evidence="2" id="KW-0645">Protease</keyword>
<dbReference type="RefSeq" id="WP_162228915.1">
    <property type="nucleotide sequence ID" value="NZ_WMHZ01000004.1"/>
</dbReference>
<dbReference type="GO" id="GO:0006508">
    <property type="term" value="P:proteolysis"/>
    <property type="evidence" value="ECO:0007669"/>
    <property type="project" value="UniProtKB-KW"/>
</dbReference>
<evidence type="ECO:0000256" key="5">
    <source>
        <dbReference type="SAM" id="MobiDB-lite"/>
    </source>
</evidence>
<feature type="compositionally biased region" description="Polar residues" evidence="5">
    <location>
        <begin position="105"/>
        <end position="117"/>
    </location>
</feature>